<dbReference type="OrthoDB" id="9151696at2"/>
<name>A0A2S7CV96_9XANT</name>
<dbReference type="EMBL" id="MDEI01000026">
    <property type="protein sequence ID" value="PPU65506.1"/>
    <property type="molecule type" value="Genomic_DNA"/>
</dbReference>
<proteinExistence type="predicted"/>
<gene>
    <name evidence="2" type="ORF">XpiCFBP4643_20555</name>
</gene>
<evidence type="ECO:0000259" key="1">
    <source>
        <dbReference type="Pfam" id="PF16823"/>
    </source>
</evidence>
<dbReference type="InterPro" id="IPR031800">
    <property type="entry name" value="PilZ_atypical"/>
</dbReference>
<evidence type="ECO:0000313" key="2">
    <source>
        <dbReference type="EMBL" id="PPU65506.1"/>
    </source>
</evidence>
<dbReference type="AlphaFoldDB" id="A0A2S7CV96"/>
<feature type="domain" description="Cyclic di-GMP receptor atypical PilZ" evidence="1">
    <location>
        <begin position="48"/>
        <end position="188"/>
    </location>
</feature>
<evidence type="ECO:0000313" key="3">
    <source>
        <dbReference type="Proteomes" id="UP000238191"/>
    </source>
</evidence>
<organism evidence="2 3">
    <name type="scientific">Xanthomonas pisi</name>
    <dbReference type="NCBI Taxonomy" id="56457"/>
    <lineage>
        <taxon>Bacteria</taxon>
        <taxon>Pseudomonadati</taxon>
        <taxon>Pseudomonadota</taxon>
        <taxon>Gammaproteobacteria</taxon>
        <taxon>Lysobacterales</taxon>
        <taxon>Lysobacteraceae</taxon>
        <taxon>Xanthomonas</taxon>
    </lineage>
</organism>
<accession>A0A2S7CV96</accession>
<sequence>MTALGTLAPSADAELFTDTLSCELRLPAGFRAGADADAGSHSAAETLLRSLGQVEDLRSDETSEDRGELPLLVQRMDAKLDLMLALIGRLVRQGDSGLIQNMVHWSVRGIRLNCATSHVPGTSGSVCLQPSDWLPELVQLPAEVLASATDGRDQWLWLRFAPLSPGLQEALERHLFRLHRRQIADARRQR</sequence>
<comment type="caution">
    <text evidence="2">The sequence shown here is derived from an EMBL/GenBank/DDBJ whole genome shotgun (WGS) entry which is preliminary data.</text>
</comment>
<reference evidence="3" key="1">
    <citation type="submission" date="2016-08" db="EMBL/GenBank/DDBJ databases">
        <authorList>
            <person name="Merda D."/>
            <person name="Briand M."/>
            <person name="Taghouti G."/>
            <person name="Carrere S."/>
            <person name="Gouzy J."/>
            <person name="Portier P."/>
            <person name="Jacques M.-A."/>
            <person name="Fischer-Le Saux M."/>
        </authorList>
    </citation>
    <scope>NUCLEOTIDE SEQUENCE [LARGE SCALE GENOMIC DNA]</scope>
    <source>
        <strain evidence="3">CFBP4643</strain>
    </source>
</reference>
<dbReference type="Proteomes" id="UP000238191">
    <property type="component" value="Unassembled WGS sequence"/>
</dbReference>
<dbReference type="Pfam" id="PF16823">
    <property type="entry name" value="tPilZ"/>
    <property type="match status" value="1"/>
</dbReference>
<dbReference type="RefSeq" id="WP_046964186.1">
    <property type="nucleotide sequence ID" value="NZ_MDEI01000026.1"/>
</dbReference>
<protein>
    <submittedName>
        <fullName evidence="2">PilZ domain-containing protein</fullName>
    </submittedName>
</protein>
<keyword evidence="3" id="KW-1185">Reference proteome</keyword>